<evidence type="ECO:0000313" key="2">
    <source>
        <dbReference type="EMBL" id="KRM97036.1"/>
    </source>
</evidence>
<feature type="transmembrane region" description="Helical" evidence="1">
    <location>
        <begin position="365"/>
        <end position="387"/>
    </location>
</feature>
<proteinExistence type="predicted"/>
<dbReference type="AlphaFoldDB" id="A0A0R2D9K2"/>
<organism evidence="2 3">
    <name type="scientific">Loigolactobacillus rennini DSM 20253</name>
    <dbReference type="NCBI Taxonomy" id="1423796"/>
    <lineage>
        <taxon>Bacteria</taxon>
        <taxon>Bacillati</taxon>
        <taxon>Bacillota</taxon>
        <taxon>Bacilli</taxon>
        <taxon>Lactobacillales</taxon>
        <taxon>Lactobacillaceae</taxon>
        <taxon>Loigolactobacillus</taxon>
    </lineage>
</organism>
<sequence>MKLFKTELLLFVKSLTFIAFCVAAFAFYFTQYQGNVNRQVAHFQENTVYNPDNYLMRPRPGSNDYGNTAQTDKRSVMKNALLDLQQEYQNNTFQTRPVMFVKNVHLKQTDKKKVDQIFKHLTDQSLTTFTPAKANWSQLDRQVSYSRFKQAMGKIDHIIGGQSAYVPNQLFEFGSGKPLSYTAAKHAYQKKMRIDRVSRNFARLFSDYLGIIMLIFSVFPLILYYTKAQRENCQELLDLKLKPTWQYLGVKYLTTVLVLYGFTLLLSIFPAIQLLKVGRVLQLSTDGWAFVKATTLFVLPTIMFISALALVLTRLFKPVITMAIMVVFGIFILSVTDIAGVTTWSPLMRFNGDSNWSTFASLKQAIYLNRLFYIGLTLILFLVAVWLKSRQRRGAYGQH</sequence>
<accession>A0A0R2D9K2</accession>
<keyword evidence="1" id="KW-1133">Transmembrane helix</keyword>
<feature type="transmembrane region" description="Helical" evidence="1">
    <location>
        <begin position="208"/>
        <end position="226"/>
    </location>
</feature>
<keyword evidence="1" id="KW-0812">Transmembrane</keyword>
<feature type="transmembrane region" description="Helical" evidence="1">
    <location>
        <begin position="319"/>
        <end position="345"/>
    </location>
</feature>
<protein>
    <submittedName>
        <fullName evidence="2">Uncharacterized protein</fullName>
    </submittedName>
</protein>
<evidence type="ECO:0000256" key="1">
    <source>
        <dbReference type="SAM" id="Phobius"/>
    </source>
</evidence>
<evidence type="ECO:0000313" key="3">
    <source>
        <dbReference type="Proteomes" id="UP000051638"/>
    </source>
</evidence>
<feature type="transmembrane region" description="Helical" evidence="1">
    <location>
        <begin position="289"/>
        <end position="312"/>
    </location>
</feature>
<dbReference type="RefSeq" id="WP_057874281.1">
    <property type="nucleotide sequence ID" value="NZ_AYYI01000051.1"/>
</dbReference>
<reference evidence="2 3" key="1">
    <citation type="journal article" date="2015" name="Genome Announc.">
        <title>Expanding the biotechnology potential of lactobacilli through comparative genomics of 213 strains and associated genera.</title>
        <authorList>
            <person name="Sun Z."/>
            <person name="Harris H.M."/>
            <person name="McCann A."/>
            <person name="Guo C."/>
            <person name="Argimon S."/>
            <person name="Zhang W."/>
            <person name="Yang X."/>
            <person name="Jeffery I.B."/>
            <person name="Cooney J.C."/>
            <person name="Kagawa T.F."/>
            <person name="Liu W."/>
            <person name="Song Y."/>
            <person name="Salvetti E."/>
            <person name="Wrobel A."/>
            <person name="Rasinkangas P."/>
            <person name="Parkhill J."/>
            <person name="Rea M.C."/>
            <person name="O'Sullivan O."/>
            <person name="Ritari J."/>
            <person name="Douillard F.P."/>
            <person name="Paul Ross R."/>
            <person name="Yang R."/>
            <person name="Briner A.E."/>
            <person name="Felis G.E."/>
            <person name="de Vos W.M."/>
            <person name="Barrangou R."/>
            <person name="Klaenhammer T.R."/>
            <person name="Caufield P.W."/>
            <person name="Cui Y."/>
            <person name="Zhang H."/>
            <person name="O'Toole P.W."/>
        </authorList>
    </citation>
    <scope>NUCLEOTIDE SEQUENCE [LARGE SCALE GENOMIC DNA]</scope>
    <source>
        <strain evidence="2 3">DSM 20253</strain>
    </source>
</reference>
<keyword evidence="1" id="KW-0472">Membrane</keyword>
<name>A0A0R2D9K2_9LACO</name>
<dbReference type="OrthoDB" id="1708273at2"/>
<dbReference type="Proteomes" id="UP000051638">
    <property type="component" value="Unassembled WGS sequence"/>
</dbReference>
<gene>
    <name evidence="2" type="ORF">FC24_GL001844</name>
</gene>
<dbReference type="PATRIC" id="fig|1423796.3.peg.1871"/>
<comment type="caution">
    <text evidence="2">The sequence shown here is derived from an EMBL/GenBank/DDBJ whole genome shotgun (WGS) entry which is preliminary data.</text>
</comment>
<dbReference type="EMBL" id="AYYI01000051">
    <property type="protein sequence ID" value="KRM97036.1"/>
    <property type="molecule type" value="Genomic_DNA"/>
</dbReference>
<feature type="transmembrane region" description="Helical" evidence="1">
    <location>
        <begin position="247"/>
        <end position="269"/>
    </location>
</feature>
<dbReference type="STRING" id="1423796.FC24_GL001844"/>
<keyword evidence="3" id="KW-1185">Reference proteome</keyword>